<dbReference type="Proteomes" id="UP000193900">
    <property type="component" value="Unassembled WGS sequence"/>
</dbReference>
<keyword evidence="2" id="KW-1185">Reference proteome</keyword>
<evidence type="ECO:0000313" key="2">
    <source>
        <dbReference type="Proteomes" id="UP000193900"/>
    </source>
</evidence>
<dbReference type="RefSeq" id="WP_085877238.1">
    <property type="nucleotide sequence ID" value="NZ_FWFZ01000001.1"/>
</dbReference>
<sequence length="192" mass="21455">MVKPEDVLSFWADEVGPKGWFEGGEALDRQVRDRFGEAWEAASHGAYGLWLTSPRGSLAYVVLTDQFPRNIFRDDPCAFSTDKSARAASKAAIGRDWDASVPDALRHFFFMPLMHSENLVDQERCIRLLLTRLPGDAGTLLHARCHREIIRRFGRFPFRNAALGRESSAAEQAFMTDGGYGAIVRGFQSASD</sequence>
<dbReference type="AlphaFoldDB" id="A0A1Y5RHH2"/>
<dbReference type="Gene3D" id="1.25.40.10">
    <property type="entry name" value="Tetratricopeptide repeat domain"/>
    <property type="match status" value="1"/>
</dbReference>
<dbReference type="Pfam" id="PF06041">
    <property type="entry name" value="DUF924"/>
    <property type="match status" value="1"/>
</dbReference>
<dbReference type="SUPFAM" id="SSF48452">
    <property type="entry name" value="TPR-like"/>
    <property type="match status" value="1"/>
</dbReference>
<accession>A0A1Y5RHH2</accession>
<evidence type="ECO:0000313" key="1">
    <source>
        <dbReference type="EMBL" id="SLN17559.1"/>
    </source>
</evidence>
<gene>
    <name evidence="1" type="ORF">ROA7023_00318</name>
</gene>
<name>A0A1Y5RHH2_9RHOB</name>
<dbReference type="EMBL" id="FWFZ01000001">
    <property type="protein sequence ID" value="SLN17559.1"/>
    <property type="molecule type" value="Genomic_DNA"/>
</dbReference>
<dbReference type="InterPro" id="IPR011990">
    <property type="entry name" value="TPR-like_helical_dom_sf"/>
</dbReference>
<dbReference type="Gene3D" id="1.20.58.320">
    <property type="entry name" value="TPR-like"/>
    <property type="match status" value="1"/>
</dbReference>
<evidence type="ECO:0008006" key="3">
    <source>
        <dbReference type="Google" id="ProtNLM"/>
    </source>
</evidence>
<proteinExistence type="predicted"/>
<dbReference type="OrthoDB" id="7593450at2"/>
<dbReference type="InterPro" id="IPR010323">
    <property type="entry name" value="DUF924"/>
</dbReference>
<reference evidence="1 2" key="1">
    <citation type="submission" date="2017-03" db="EMBL/GenBank/DDBJ databases">
        <authorList>
            <person name="Afonso C.L."/>
            <person name="Miller P.J."/>
            <person name="Scott M.A."/>
            <person name="Spackman E."/>
            <person name="Goraichik I."/>
            <person name="Dimitrov K.M."/>
            <person name="Suarez D.L."/>
            <person name="Swayne D.E."/>
        </authorList>
    </citation>
    <scope>NUCLEOTIDE SEQUENCE [LARGE SCALE GENOMIC DNA]</scope>
    <source>
        <strain evidence="1 2">CECT 7023</strain>
    </source>
</reference>
<protein>
    <recommendedName>
        <fullName evidence="3">DUF924 domain-containing protein</fullName>
    </recommendedName>
</protein>
<organism evidence="1 2">
    <name type="scientific">Roseisalinus antarcticus</name>
    <dbReference type="NCBI Taxonomy" id="254357"/>
    <lineage>
        <taxon>Bacteria</taxon>
        <taxon>Pseudomonadati</taxon>
        <taxon>Pseudomonadota</taxon>
        <taxon>Alphaproteobacteria</taxon>
        <taxon>Rhodobacterales</taxon>
        <taxon>Roseobacteraceae</taxon>
        <taxon>Roseisalinus</taxon>
    </lineage>
</organism>